<feature type="transmembrane region" description="Helical" evidence="1">
    <location>
        <begin position="389"/>
        <end position="407"/>
    </location>
</feature>
<name>A0A174ZV39_9FIRM</name>
<keyword evidence="1" id="KW-0472">Membrane</keyword>
<organism evidence="2 3">
    <name type="scientific">[Eubacterium] siraeum</name>
    <dbReference type="NCBI Taxonomy" id="39492"/>
    <lineage>
        <taxon>Bacteria</taxon>
        <taxon>Bacillati</taxon>
        <taxon>Bacillota</taxon>
        <taxon>Clostridia</taxon>
        <taxon>Eubacteriales</taxon>
        <taxon>Oscillospiraceae</taxon>
        <taxon>Oscillospiraceae incertae sedis</taxon>
    </lineage>
</organism>
<feature type="transmembrane region" description="Helical" evidence="1">
    <location>
        <begin position="457"/>
        <end position="477"/>
    </location>
</feature>
<dbReference type="Pfam" id="PF09586">
    <property type="entry name" value="YfhO"/>
    <property type="match status" value="2"/>
</dbReference>
<dbReference type="Proteomes" id="UP000095662">
    <property type="component" value="Unassembled WGS sequence"/>
</dbReference>
<dbReference type="InterPro" id="IPR018580">
    <property type="entry name" value="Uncharacterised_YfhO"/>
</dbReference>
<feature type="transmembrane region" description="Helical" evidence="1">
    <location>
        <begin position="229"/>
        <end position="249"/>
    </location>
</feature>
<dbReference type="OrthoDB" id="9815466at2"/>
<evidence type="ECO:0000256" key="1">
    <source>
        <dbReference type="SAM" id="Phobius"/>
    </source>
</evidence>
<keyword evidence="1" id="KW-0812">Transmembrane</keyword>
<feature type="transmembrane region" description="Helical" evidence="1">
    <location>
        <begin position="361"/>
        <end position="380"/>
    </location>
</feature>
<accession>A0A174ZV39</accession>
<evidence type="ECO:0000313" key="2">
    <source>
        <dbReference type="EMBL" id="CUQ87926.1"/>
    </source>
</evidence>
<dbReference type="AlphaFoldDB" id="A0A174ZV39"/>
<feature type="transmembrane region" description="Helical" evidence="1">
    <location>
        <begin position="309"/>
        <end position="327"/>
    </location>
</feature>
<feature type="transmembrane region" description="Helical" evidence="1">
    <location>
        <begin position="746"/>
        <end position="766"/>
    </location>
</feature>
<reference evidence="2 3" key="1">
    <citation type="submission" date="2015-09" db="EMBL/GenBank/DDBJ databases">
        <authorList>
            <consortium name="Pathogen Informatics"/>
        </authorList>
    </citation>
    <scope>NUCLEOTIDE SEQUENCE [LARGE SCALE GENOMIC DNA]</scope>
    <source>
        <strain evidence="2 3">2789STDY5834928</strain>
    </source>
</reference>
<feature type="transmembrane region" description="Helical" evidence="1">
    <location>
        <begin position="104"/>
        <end position="125"/>
    </location>
</feature>
<dbReference type="PANTHER" id="PTHR38454:SF1">
    <property type="entry name" value="INTEGRAL MEMBRANE PROTEIN"/>
    <property type="match status" value="1"/>
</dbReference>
<dbReference type="PANTHER" id="PTHR38454">
    <property type="entry name" value="INTEGRAL MEMBRANE PROTEIN-RELATED"/>
    <property type="match status" value="1"/>
</dbReference>
<proteinExistence type="predicted"/>
<evidence type="ECO:0000313" key="3">
    <source>
        <dbReference type="Proteomes" id="UP000095662"/>
    </source>
</evidence>
<sequence>MSERLKRFFSHGGTIAFITGFFLYIAVVLPILINDKGIFTIVGDYSSQSIPFAYHIRDCLLSGNVCWDWSSGLGSQFLGDYAYYNLFSPFSLIYLIVPRDAIIYAMPFVTAVKYGTGSCLAYFYASRFLKNKHYAVIAGVIYMFSSFSGYNVIFHFSDVIALFPLLLIAVEELCVNKRRCVFALTVCFMALLNYYFFAGQAVFCVIYFFVRFFDRRFVNTLKKLLSVAFEAVTGFAMSAVFMLPVLFYLSASSKATGMISLSDMLIYSDGFNYLKLIQSAFMVPDHFFFTSLFPSDDNVYPFGNLSASVAFYIPLFSMAGVISFAWARKKSWLTIIMIICGVMAFVPVLNQLFSALNSAYYVRWLYMPMLIACVMSLSALEEKVSFKPGIITCTAVVAAMMIYQAVVDTDGLIVRMSHRTNFSVYQTMLHFAVTVLSLVLLIVIVKSKRDKDFIPKLYIFSLICAYMCYGVMVQYLYSSIPSVEATTAAFAFGEKLPEECREGSPRIALSATNANLIWGADSPSHLNSLHDEGFTQFLDDSSLGFESGVYERITFDYKEICDLISVKYFAGLGETGDKYDGFRKVGTMGEYAIYENPDYIPMGFVYDSMISRDAFLSIEDKKLKHLTYLKALIVSDTAGFSDILTDISNTAGEEITDDEYKRLIEDRRRSAASSCEKTSNGLTAQIELEKENVVFFSVSYNEGWSAYVDGEKTDVYNVNNGCVGVRVHEGRHEIRLCYTVKGFNEGIAITAVSSGILILYAAVCGIRRKNGKAEV</sequence>
<feature type="transmembrane region" description="Helical" evidence="1">
    <location>
        <begin position="427"/>
        <end position="445"/>
    </location>
</feature>
<keyword evidence="1" id="KW-1133">Transmembrane helix</keyword>
<feature type="transmembrane region" description="Helical" evidence="1">
    <location>
        <begin position="81"/>
        <end position="97"/>
    </location>
</feature>
<protein>
    <submittedName>
        <fullName evidence="2">Predicted membrane protein</fullName>
    </submittedName>
</protein>
<dbReference type="STRING" id="39492.ERS852540_01620"/>
<dbReference type="EMBL" id="CZBY01000012">
    <property type="protein sequence ID" value="CUQ87926.1"/>
    <property type="molecule type" value="Genomic_DNA"/>
</dbReference>
<feature type="transmembrane region" description="Helical" evidence="1">
    <location>
        <begin position="270"/>
        <end position="289"/>
    </location>
</feature>
<gene>
    <name evidence="2" type="ORF">ERS852540_01620</name>
</gene>
<feature type="transmembrane region" description="Helical" evidence="1">
    <location>
        <begin position="12"/>
        <end position="33"/>
    </location>
</feature>
<feature type="transmembrane region" description="Helical" evidence="1">
    <location>
        <begin position="182"/>
        <end position="209"/>
    </location>
</feature>
<feature type="transmembrane region" description="Helical" evidence="1">
    <location>
        <begin position="152"/>
        <end position="170"/>
    </location>
</feature>
<feature type="transmembrane region" description="Helical" evidence="1">
    <location>
        <begin position="332"/>
        <end position="349"/>
    </location>
</feature>